<comment type="caution">
    <text evidence="11">The sequence shown here is derived from an EMBL/GenBank/DDBJ whole genome shotgun (WGS) entry which is preliminary data.</text>
</comment>
<dbReference type="InterPro" id="IPR045109">
    <property type="entry name" value="LSDs-like"/>
</dbReference>
<dbReference type="PANTHER" id="PTHR12549">
    <property type="entry name" value="JMJC DOMAIN-CONTAINING HISTONE DEMETHYLATION PROTEIN"/>
    <property type="match status" value="1"/>
</dbReference>
<dbReference type="GO" id="GO:0031490">
    <property type="term" value="F:chromatin DNA binding"/>
    <property type="evidence" value="ECO:0007669"/>
    <property type="project" value="TreeGrafter"/>
</dbReference>
<feature type="region of interest" description="Disordered" evidence="7">
    <location>
        <begin position="1"/>
        <end position="20"/>
    </location>
</feature>
<dbReference type="PROSITE" id="PS51184">
    <property type="entry name" value="JMJC"/>
    <property type="match status" value="1"/>
</dbReference>
<evidence type="ECO:0000256" key="2">
    <source>
        <dbReference type="ARBA" id="ARBA00006801"/>
    </source>
</evidence>
<feature type="compositionally biased region" description="Basic residues" evidence="7">
    <location>
        <begin position="64"/>
        <end position="77"/>
    </location>
</feature>
<evidence type="ECO:0000313" key="12">
    <source>
        <dbReference type="Proteomes" id="UP000195402"/>
    </source>
</evidence>
<evidence type="ECO:0000259" key="10">
    <source>
        <dbReference type="PROSITE" id="PS51667"/>
    </source>
</evidence>
<dbReference type="InterPro" id="IPR001841">
    <property type="entry name" value="Znf_RING"/>
</dbReference>
<evidence type="ECO:0000256" key="4">
    <source>
        <dbReference type="ARBA" id="ARBA00023242"/>
    </source>
</evidence>
<comment type="subcellular location">
    <subcellularLocation>
        <location evidence="1">Nucleus</location>
    </subcellularLocation>
</comment>
<evidence type="ECO:0000259" key="8">
    <source>
        <dbReference type="PROSITE" id="PS50089"/>
    </source>
</evidence>
<dbReference type="OrthoDB" id="1667110at2759"/>
<dbReference type="SMART" id="SM00558">
    <property type="entry name" value="JmjC"/>
    <property type="match status" value="1"/>
</dbReference>
<feature type="region of interest" description="Disordered" evidence="7">
    <location>
        <begin position="760"/>
        <end position="792"/>
    </location>
</feature>
<evidence type="ECO:0000256" key="1">
    <source>
        <dbReference type="ARBA" id="ARBA00004123"/>
    </source>
</evidence>
<dbReference type="GO" id="GO:0008270">
    <property type="term" value="F:zinc ion binding"/>
    <property type="evidence" value="ECO:0007669"/>
    <property type="project" value="UniProtKB-KW"/>
</dbReference>
<dbReference type="InterPro" id="IPR003347">
    <property type="entry name" value="JmjC_dom"/>
</dbReference>
<keyword evidence="4" id="KW-0539">Nucleus</keyword>
<dbReference type="AlphaFoldDB" id="A0A200R836"/>
<dbReference type="OMA" id="CGENRRS"/>
<feature type="compositionally biased region" description="Basic residues" evidence="7">
    <location>
        <begin position="124"/>
        <end position="134"/>
    </location>
</feature>
<dbReference type="Pfam" id="PF08879">
    <property type="entry name" value="WRC"/>
    <property type="match status" value="1"/>
</dbReference>
<dbReference type="SUPFAM" id="SSF51197">
    <property type="entry name" value="Clavaminate synthase-like"/>
    <property type="match status" value="1"/>
</dbReference>
<evidence type="ECO:0000256" key="7">
    <source>
        <dbReference type="SAM" id="MobiDB-lite"/>
    </source>
</evidence>
<comment type="similarity">
    <text evidence="2">Belongs to the JARID1 histone demethylase family.</text>
</comment>
<dbReference type="Gene3D" id="2.60.120.650">
    <property type="entry name" value="Cupin"/>
    <property type="match status" value="2"/>
</dbReference>
<dbReference type="InParanoid" id="A0A200R836"/>
<comment type="caution">
    <text evidence="6">Lacks conserved residue(s) required for the propagation of feature annotation.</text>
</comment>
<dbReference type="PROSITE" id="PS50089">
    <property type="entry name" value="ZF_RING_2"/>
    <property type="match status" value="1"/>
</dbReference>
<keyword evidence="12" id="KW-1185">Reference proteome</keyword>
<dbReference type="GO" id="GO:0000785">
    <property type="term" value="C:chromatin"/>
    <property type="evidence" value="ECO:0007669"/>
    <property type="project" value="TreeGrafter"/>
</dbReference>
<feature type="compositionally biased region" description="Basic and acidic residues" evidence="7">
    <location>
        <begin position="169"/>
        <end position="185"/>
    </location>
</feature>
<name>A0A200R836_MACCD</name>
<accession>A0A200R836</accession>
<feature type="region of interest" description="Disordered" evidence="7">
    <location>
        <begin position="406"/>
        <end position="441"/>
    </location>
</feature>
<dbReference type="GO" id="GO:0032454">
    <property type="term" value="F:histone H3K9 demethylase activity"/>
    <property type="evidence" value="ECO:0007669"/>
    <property type="project" value="InterPro"/>
</dbReference>
<keyword evidence="5" id="KW-0863">Zinc-finger</keyword>
<keyword evidence="5" id="KW-0862">Zinc</keyword>
<dbReference type="Pfam" id="PF02373">
    <property type="entry name" value="JmjC"/>
    <property type="match status" value="1"/>
</dbReference>
<keyword evidence="3" id="KW-0479">Metal-binding</keyword>
<feature type="region of interest" description="Disordered" evidence="7">
    <location>
        <begin position="64"/>
        <end position="210"/>
    </location>
</feature>
<reference evidence="11 12" key="1">
    <citation type="journal article" date="2017" name="Mol. Plant">
        <title>The Genome of Medicinal Plant Macleaya cordata Provides New Insights into Benzylisoquinoline Alkaloids Metabolism.</title>
        <authorList>
            <person name="Liu X."/>
            <person name="Liu Y."/>
            <person name="Huang P."/>
            <person name="Ma Y."/>
            <person name="Qing Z."/>
            <person name="Tang Q."/>
            <person name="Cao H."/>
            <person name="Cheng P."/>
            <person name="Zheng Y."/>
            <person name="Yuan Z."/>
            <person name="Zhou Y."/>
            <person name="Liu J."/>
            <person name="Tang Z."/>
            <person name="Zhuo Y."/>
            <person name="Zhang Y."/>
            <person name="Yu L."/>
            <person name="Huang J."/>
            <person name="Yang P."/>
            <person name="Peng Q."/>
            <person name="Zhang J."/>
            <person name="Jiang W."/>
            <person name="Zhang Z."/>
            <person name="Lin K."/>
            <person name="Ro D.K."/>
            <person name="Chen X."/>
            <person name="Xiong X."/>
            <person name="Shang Y."/>
            <person name="Huang S."/>
            <person name="Zeng J."/>
        </authorList>
    </citation>
    <scope>NUCLEOTIDE SEQUENCE [LARGE SCALE GENOMIC DNA]</scope>
    <source>
        <strain evidence="12">cv. BLH2017</strain>
        <tissue evidence="11">Root</tissue>
    </source>
</reference>
<evidence type="ECO:0000256" key="6">
    <source>
        <dbReference type="PROSITE-ProRule" id="PRU01002"/>
    </source>
</evidence>
<dbReference type="FunFam" id="2.60.120.650:FF:000033">
    <property type="entry name" value="Transcription factor jumonji (JmjC) domain-containing protein"/>
    <property type="match status" value="1"/>
</dbReference>
<gene>
    <name evidence="11" type="ORF">BVC80_1057g7</name>
</gene>
<evidence type="ECO:0000256" key="3">
    <source>
        <dbReference type="ARBA" id="ARBA00022723"/>
    </source>
</evidence>
<feature type="region of interest" description="Disordered" evidence="7">
    <location>
        <begin position="836"/>
        <end position="863"/>
    </location>
</feature>
<dbReference type="STRING" id="56857.A0A200R836"/>
<evidence type="ECO:0000259" key="9">
    <source>
        <dbReference type="PROSITE" id="PS51184"/>
    </source>
</evidence>
<dbReference type="PANTHER" id="PTHR12549:SF11">
    <property type="entry name" value="LYSINE-SPECIFIC DEMETHYLASE JMJ25"/>
    <property type="match status" value="1"/>
</dbReference>
<organism evidence="11 12">
    <name type="scientific">Macleaya cordata</name>
    <name type="common">Five-seeded plume-poppy</name>
    <name type="synonym">Bocconia cordata</name>
    <dbReference type="NCBI Taxonomy" id="56857"/>
    <lineage>
        <taxon>Eukaryota</taxon>
        <taxon>Viridiplantae</taxon>
        <taxon>Streptophyta</taxon>
        <taxon>Embryophyta</taxon>
        <taxon>Tracheophyta</taxon>
        <taxon>Spermatophyta</taxon>
        <taxon>Magnoliopsida</taxon>
        <taxon>Ranunculales</taxon>
        <taxon>Papaveraceae</taxon>
        <taxon>Papaveroideae</taxon>
        <taxon>Macleaya</taxon>
    </lineage>
</organism>
<feature type="domain" description="RING-type" evidence="8">
    <location>
        <begin position="220"/>
        <end position="267"/>
    </location>
</feature>
<feature type="compositionally biased region" description="Basic and acidic residues" evidence="7">
    <location>
        <begin position="842"/>
        <end position="854"/>
    </location>
</feature>
<dbReference type="GO" id="GO:0003712">
    <property type="term" value="F:transcription coregulator activity"/>
    <property type="evidence" value="ECO:0007669"/>
    <property type="project" value="TreeGrafter"/>
</dbReference>
<dbReference type="Proteomes" id="UP000195402">
    <property type="component" value="Unassembled WGS sequence"/>
</dbReference>
<protein>
    <submittedName>
        <fullName evidence="11">Zinc finger protein</fullName>
    </submittedName>
</protein>
<proteinExistence type="inferred from homology"/>
<dbReference type="InterPro" id="IPR014977">
    <property type="entry name" value="WRC_dom"/>
</dbReference>
<dbReference type="PROSITE" id="PS51667">
    <property type="entry name" value="WRC"/>
    <property type="match status" value="1"/>
</dbReference>
<evidence type="ECO:0000313" key="11">
    <source>
        <dbReference type="EMBL" id="OVA18833.1"/>
    </source>
</evidence>
<dbReference type="GO" id="GO:0000118">
    <property type="term" value="C:histone deacetylase complex"/>
    <property type="evidence" value="ECO:0007669"/>
    <property type="project" value="TreeGrafter"/>
</dbReference>
<sequence>MKGDEAGDGSVPLSESPSDELRCVRIDGKLGRCKNLKLEGDNFCEEHITRTRQKSWTIWKPKTKSIKKKANNVKVNAKKKEKENEEEIETENLGSQKEEMKGEEFGGLEDDADEKFSPESSVSRRLRGKRKRGKGGILGKKEEIKTDRQPSSGTKRNREGSDEHEDDVSDCKDERENKVLRRSERSSSSARVSYGGEKQVSFGRSKKRNNNGIEEESTMCHQCQRNDRKGDVVRCEKCKRKRFCEPCRRWYPQLSVEAIRKACPVCRGNCNCKNCLRMYIKSEDLENSEVKIEAGEKVKYSKYLLQALLPILKQIDQEQALEKEMEARIQGLSLSEVEVKQAFCPGDERMYCNNCKTSIIDFHRSCANCSYDLCLACCREIRDGSLQGGAKEVTVEYVNRGIEYLHGEEPSPGSSRFKRGLRGEEPSPGSSRSKQGSELCVDTSPENHIRLNKEWKMKNNGSIPCPPEEMGGCGSGLLELKYILPENWVSELGIRAEEIAKIYQLFDVPATPTLRCPCFNSAGKIEFGNNKLRRAASREDYDDNYLYCPTAREIQHGDLEHFQRHWIKGEPVIVRNVLELTSGLSWEPMIMNRALREKLNSRTFKGLGHLEVKALDCLDWCEVEINIHQFFKGYSEGRTHKNSWPEMLKLKDWPPSNFFEERLPRHGAEFLSVLPFQEYTNPKCGFLNLATKLPEKTLKPDLGPKTYIAYGIAEELGRGDSVTKLHCDMSDAVNVLIHTQEVTLGASQLAAMKKLKKKHRGHCEQPNAVLDGGDDVSGLQSENVEDNAVTEETKKRVEMKNDFQGTKLKRGGFHAGVERKFHKLATGVSLREYQNEEEIEEHEEHDNVRDDKESNVASSDNGSVMSDGGALWDIFRRQDVPKLQEYLIKHSREFRHIHCSPVEQVVHPIHDQTFYLTSEHKRKLKEEFGIEPWSFVQELGEAVFIPAGCPHQVRNLKSCIKVAIDFVSPENVQECIRLTEDFRLLPEDHRANEDKLEVSHLILFLCRALDLGIFQNSLPKHQTSGMIQ</sequence>
<dbReference type="GO" id="GO:0006357">
    <property type="term" value="P:regulation of transcription by RNA polymerase II"/>
    <property type="evidence" value="ECO:0007669"/>
    <property type="project" value="TreeGrafter"/>
</dbReference>
<feature type="compositionally biased region" description="Basic and acidic residues" evidence="7">
    <location>
        <begin position="139"/>
        <end position="148"/>
    </location>
</feature>
<dbReference type="EMBL" id="MVGT01000394">
    <property type="protein sequence ID" value="OVA18833.1"/>
    <property type="molecule type" value="Genomic_DNA"/>
</dbReference>
<feature type="domain" description="WRC" evidence="10">
    <location>
        <begin position="17"/>
        <end position="65"/>
    </location>
</feature>
<feature type="domain" description="JmjC" evidence="9">
    <location>
        <begin position="682"/>
        <end position="983"/>
    </location>
</feature>
<evidence type="ECO:0000256" key="5">
    <source>
        <dbReference type="PROSITE-ProRule" id="PRU00175"/>
    </source>
</evidence>